<organism evidence="3 4">
    <name type="scientific">Novosphingobium malaysiense</name>
    <dbReference type="NCBI Taxonomy" id="1348853"/>
    <lineage>
        <taxon>Bacteria</taxon>
        <taxon>Pseudomonadati</taxon>
        <taxon>Pseudomonadota</taxon>
        <taxon>Alphaproteobacteria</taxon>
        <taxon>Sphingomonadales</taxon>
        <taxon>Sphingomonadaceae</taxon>
        <taxon>Novosphingobium</taxon>
    </lineage>
</organism>
<evidence type="ECO:0000256" key="1">
    <source>
        <dbReference type="SAM" id="Phobius"/>
    </source>
</evidence>
<sequence length="341" mass="36686">MVMWVAFAINFWLAYEAAKPPGLLALGVAGLTASTARIAVTVRYRDQALTAALDRTAAHRLEVLFSIPYLAFSALLGVLSLHAFLWSSPEIHMLTICVDVGYCAGVATNCSLRPRLAIPSMVIAVGPPILAAATRGDAAYLGVAIIASAFLAAGIRSIHVRYETSKTEIGRRLSSISLARRDVLTTLPNRLALQEYFDENAPLISSKRWIAVHYLDLDGFKPVNDRHGHAVGDALLQAVADRLRGAVRSGDMVARMGGDEFAVIQPGILHADEAKLLARRIAATIAQPFTLDGHRLSISTCVGTAVSSDRSPNLESLLKESDTALYETKRRRPVTGMAMSA</sequence>
<dbReference type="InterPro" id="IPR029787">
    <property type="entry name" value="Nucleotide_cyclase"/>
</dbReference>
<keyword evidence="1" id="KW-0472">Membrane</keyword>
<dbReference type="Gene3D" id="3.30.70.270">
    <property type="match status" value="1"/>
</dbReference>
<dbReference type="InterPro" id="IPR043128">
    <property type="entry name" value="Rev_trsase/Diguanyl_cyclase"/>
</dbReference>
<dbReference type="PANTHER" id="PTHR46663:SF2">
    <property type="entry name" value="GGDEF DOMAIN-CONTAINING PROTEIN"/>
    <property type="match status" value="1"/>
</dbReference>
<dbReference type="Pfam" id="PF00990">
    <property type="entry name" value="GGDEF"/>
    <property type="match status" value="1"/>
</dbReference>
<keyword evidence="4" id="KW-1185">Reference proteome</keyword>
<dbReference type="SMART" id="SM00267">
    <property type="entry name" value="GGDEF"/>
    <property type="match status" value="1"/>
</dbReference>
<comment type="caution">
    <text evidence="3">The sequence shown here is derived from an EMBL/GenBank/DDBJ whole genome shotgun (WGS) entry which is preliminary data.</text>
</comment>
<proteinExistence type="predicted"/>
<gene>
    <name evidence="3" type="ORF">LK12_16420</name>
</gene>
<dbReference type="NCBIfam" id="TIGR00254">
    <property type="entry name" value="GGDEF"/>
    <property type="match status" value="1"/>
</dbReference>
<dbReference type="EMBL" id="JTDI01000005">
    <property type="protein sequence ID" value="KHK90443.1"/>
    <property type="molecule type" value="Genomic_DNA"/>
</dbReference>
<keyword evidence="1" id="KW-0812">Transmembrane</keyword>
<reference evidence="3 4" key="1">
    <citation type="submission" date="2014-10" db="EMBL/GenBank/DDBJ databases">
        <title>Genome sequence of Novosphingobium malaysiense MUSC 273(T).</title>
        <authorList>
            <person name="Lee L.-H."/>
        </authorList>
    </citation>
    <scope>NUCLEOTIDE SEQUENCE [LARGE SCALE GENOMIC DNA]</scope>
    <source>
        <strain evidence="3 4">MUSC 273</strain>
    </source>
</reference>
<accession>A0A0B1ZMN6</accession>
<feature type="transmembrane region" description="Helical" evidence="1">
    <location>
        <begin position="20"/>
        <end position="40"/>
    </location>
</feature>
<keyword evidence="1" id="KW-1133">Transmembrane helix</keyword>
<feature type="transmembrane region" description="Helical" evidence="1">
    <location>
        <begin position="61"/>
        <end position="85"/>
    </location>
</feature>
<dbReference type="InterPro" id="IPR000160">
    <property type="entry name" value="GGDEF_dom"/>
</dbReference>
<dbReference type="PROSITE" id="PS50887">
    <property type="entry name" value="GGDEF"/>
    <property type="match status" value="1"/>
</dbReference>
<feature type="domain" description="GGDEF" evidence="2">
    <location>
        <begin position="208"/>
        <end position="341"/>
    </location>
</feature>
<dbReference type="AlphaFoldDB" id="A0A0B1ZMN6"/>
<evidence type="ECO:0000313" key="3">
    <source>
        <dbReference type="EMBL" id="KHK90443.1"/>
    </source>
</evidence>
<dbReference type="InterPro" id="IPR052163">
    <property type="entry name" value="DGC-Regulatory_Protein"/>
</dbReference>
<evidence type="ECO:0000313" key="4">
    <source>
        <dbReference type="Proteomes" id="UP000031057"/>
    </source>
</evidence>
<dbReference type="SUPFAM" id="SSF55073">
    <property type="entry name" value="Nucleotide cyclase"/>
    <property type="match status" value="1"/>
</dbReference>
<dbReference type="PANTHER" id="PTHR46663">
    <property type="entry name" value="DIGUANYLATE CYCLASE DGCT-RELATED"/>
    <property type="match status" value="1"/>
</dbReference>
<dbReference type="CDD" id="cd01949">
    <property type="entry name" value="GGDEF"/>
    <property type="match status" value="1"/>
</dbReference>
<dbReference type="Proteomes" id="UP000031057">
    <property type="component" value="Unassembled WGS sequence"/>
</dbReference>
<protein>
    <submittedName>
        <fullName evidence="3">Diguanylate cyclase</fullName>
    </submittedName>
</protein>
<dbReference type="STRING" id="1348853.LK12_16420"/>
<feature type="transmembrane region" description="Helical" evidence="1">
    <location>
        <begin position="139"/>
        <end position="158"/>
    </location>
</feature>
<name>A0A0B1ZMN6_9SPHN</name>
<evidence type="ECO:0000259" key="2">
    <source>
        <dbReference type="PROSITE" id="PS50887"/>
    </source>
</evidence>